<dbReference type="EMBL" id="BNCK01000009">
    <property type="protein sequence ID" value="GHG02836.1"/>
    <property type="molecule type" value="Genomic_DNA"/>
</dbReference>
<sequence>MVTGSVASELSGVNWVDKIPPMKTMTGDAAITSGCNKNNKSTLLGNDEKRRTQKVATSSNMRVSAIFDNMSAAS</sequence>
<dbReference type="Proteomes" id="UP000623842">
    <property type="component" value="Unassembled WGS sequence"/>
</dbReference>
<accession>A0A919BPT7</accession>
<keyword evidence="2" id="KW-1185">Reference proteome</keyword>
<comment type="caution">
    <text evidence="1">The sequence shown here is derived from an EMBL/GenBank/DDBJ whole genome shotgun (WGS) entry which is preliminary data.</text>
</comment>
<proteinExistence type="predicted"/>
<gene>
    <name evidence="1" type="ORF">GCM10017161_34780</name>
</gene>
<name>A0A919BPT7_9GAMM</name>
<protein>
    <submittedName>
        <fullName evidence="1">Uncharacterized protein</fullName>
    </submittedName>
</protein>
<reference evidence="1" key="2">
    <citation type="submission" date="2020-09" db="EMBL/GenBank/DDBJ databases">
        <authorList>
            <person name="Sun Q."/>
            <person name="Kim S."/>
        </authorList>
    </citation>
    <scope>NUCLEOTIDE SEQUENCE</scope>
    <source>
        <strain evidence="1">KCTC 42731</strain>
    </source>
</reference>
<organism evidence="1 2">
    <name type="scientific">Thalassotalea marina</name>
    <dbReference type="NCBI Taxonomy" id="1673741"/>
    <lineage>
        <taxon>Bacteria</taxon>
        <taxon>Pseudomonadati</taxon>
        <taxon>Pseudomonadota</taxon>
        <taxon>Gammaproteobacteria</taxon>
        <taxon>Alteromonadales</taxon>
        <taxon>Colwelliaceae</taxon>
        <taxon>Thalassotalea</taxon>
    </lineage>
</organism>
<evidence type="ECO:0000313" key="2">
    <source>
        <dbReference type="Proteomes" id="UP000623842"/>
    </source>
</evidence>
<dbReference type="AlphaFoldDB" id="A0A919BPT7"/>
<reference evidence="1" key="1">
    <citation type="journal article" date="2014" name="Int. J. Syst. Evol. Microbiol.">
        <title>Complete genome sequence of Corynebacterium casei LMG S-19264T (=DSM 44701T), isolated from a smear-ripened cheese.</title>
        <authorList>
            <consortium name="US DOE Joint Genome Institute (JGI-PGF)"/>
            <person name="Walter F."/>
            <person name="Albersmeier A."/>
            <person name="Kalinowski J."/>
            <person name="Ruckert C."/>
        </authorList>
    </citation>
    <scope>NUCLEOTIDE SEQUENCE</scope>
    <source>
        <strain evidence="1">KCTC 42731</strain>
    </source>
</reference>
<evidence type="ECO:0000313" key="1">
    <source>
        <dbReference type="EMBL" id="GHG02836.1"/>
    </source>
</evidence>